<reference evidence="2 3" key="1">
    <citation type="journal article" date="2020" name="Nature">
        <title>Six reference-quality genomes reveal evolution of bat adaptations.</title>
        <authorList>
            <person name="Jebb D."/>
            <person name="Huang Z."/>
            <person name="Pippel M."/>
            <person name="Hughes G.M."/>
            <person name="Lavrichenko K."/>
            <person name="Devanna P."/>
            <person name="Winkler S."/>
            <person name="Jermiin L.S."/>
            <person name="Skirmuntt E.C."/>
            <person name="Katzourakis A."/>
            <person name="Burkitt-Gray L."/>
            <person name="Ray D.A."/>
            <person name="Sullivan K.A.M."/>
            <person name="Roscito J.G."/>
            <person name="Kirilenko B.M."/>
            <person name="Davalos L.M."/>
            <person name="Corthals A.P."/>
            <person name="Power M.L."/>
            <person name="Jones G."/>
            <person name="Ransome R.D."/>
            <person name="Dechmann D.K.N."/>
            <person name="Locatelli A.G."/>
            <person name="Puechmaille S.J."/>
            <person name="Fedrigo O."/>
            <person name="Jarvis E.D."/>
            <person name="Hiller M."/>
            <person name="Vernes S.C."/>
            <person name="Myers E.W."/>
            <person name="Teeling E.C."/>
        </authorList>
    </citation>
    <scope>NUCLEOTIDE SEQUENCE [LARGE SCALE GENOMIC DNA]</scope>
    <source>
        <strain evidence="2">MMyoMyo1</strain>
        <tissue evidence="2">Flight muscle</tissue>
    </source>
</reference>
<name>A0A7J7TJ64_MYOMY</name>
<comment type="caution">
    <text evidence="2">The sequence shown here is derived from an EMBL/GenBank/DDBJ whole genome shotgun (WGS) entry which is preliminary data.</text>
</comment>
<gene>
    <name evidence="2" type="ORF">mMyoMyo1_009046</name>
</gene>
<keyword evidence="1" id="KW-1133">Transmembrane helix</keyword>
<organism evidence="2 3">
    <name type="scientific">Myotis myotis</name>
    <name type="common">Greater mouse-eared bat</name>
    <name type="synonym">Vespertilio myotis</name>
    <dbReference type="NCBI Taxonomy" id="51298"/>
    <lineage>
        <taxon>Eukaryota</taxon>
        <taxon>Metazoa</taxon>
        <taxon>Chordata</taxon>
        <taxon>Craniata</taxon>
        <taxon>Vertebrata</taxon>
        <taxon>Euteleostomi</taxon>
        <taxon>Mammalia</taxon>
        <taxon>Eutheria</taxon>
        <taxon>Laurasiatheria</taxon>
        <taxon>Chiroptera</taxon>
        <taxon>Yangochiroptera</taxon>
        <taxon>Vespertilionidae</taxon>
        <taxon>Myotis</taxon>
    </lineage>
</organism>
<evidence type="ECO:0000313" key="2">
    <source>
        <dbReference type="EMBL" id="KAF6300572.1"/>
    </source>
</evidence>
<evidence type="ECO:0000313" key="3">
    <source>
        <dbReference type="Proteomes" id="UP000527355"/>
    </source>
</evidence>
<dbReference type="AlphaFoldDB" id="A0A7J7TJ64"/>
<accession>A0A7J7TJ64</accession>
<sequence length="131" mass="15242">MTPTFLELVFLGRMGHLYGIHAHKYPTNINGCLFMVGYLFWFVFVLFHHSLFFTICFISRKEERKEDSPRRGNIPILVCNLHLTGNGFICFCSRIGLNKRKRPGLLLQWGRVKIALEEEIRSQGQGHKNFA</sequence>
<keyword evidence="1" id="KW-0472">Membrane</keyword>
<dbReference type="Proteomes" id="UP000527355">
    <property type="component" value="Unassembled WGS sequence"/>
</dbReference>
<feature type="transmembrane region" description="Helical" evidence="1">
    <location>
        <begin position="38"/>
        <end position="58"/>
    </location>
</feature>
<dbReference type="EMBL" id="JABWUV010000016">
    <property type="protein sequence ID" value="KAF6300572.1"/>
    <property type="molecule type" value="Genomic_DNA"/>
</dbReference>
<keyword evidence="3" id="KW-1185">Reference proteome</keyword>
<protein>
    <submittedName>
        <fullName evidence="2">Uncharacterized protein</fullName>
    </submittedName>
</protein>
<evidence type="ECO:0000256" key="1">
    <source>
        <dbReference type="SAM" id="Phobius"/>
    </source>
</evidence>
<proteinExistence type="predicted"/>
<keyword evidence="1" id="KW-0812">Transmembrane</keyword>